<comment type="caution">
    <text evidence="9">The sequence shown here is derived from an EMBL/GenBank/DDBJ whole genome shotgun (WGS) entry which is preliminary data.</text>
</comment>
<feature type="transmembrane region" description="Helical" evidence="7">
    <location>
        <begin position="263"/>
        <end position="284"/>
    </location>
</feature>
<feature type="compositionally biased region" description="Acidic residues" evidence="6">
    <location>
        <begin position="386"/>
        <end position="397"/>
    </location>
</feature>
<feature type="transmembrane region" description="Helical" evidence="7">
    <location>
        <begin position="99"/>
        <end position="116"/>
    </location>
</feature>
<evidence type="ECO:0000256" key="5">
    <source>
        <dbReference type="ARBA" id="ARBA00023136"/>
    </source>
</evidence>
<dbReference type="OrthoDB" id="5963193at2759"/>
<evidence type="ECO:0000313" key="10">
    <source>
        <dbReference type="Proteomes" id="UP000799536"/>
    </source>
</evidence>
<comment type="similarity">
    <text evidence="2">Belongs to the TDE1 family.</text>
</comment>
<keyword evidence="10" id="KW-1185">Reference proteome</keyword>
<feature type="transmembrane region" description="Helical" evidence="7">
    <location>
        <begin position="456"/>
        <end position="479"/>
    </location>
</feature>
<protein>
    <submittedName>
        <fullName evidence="9">TMS membrane protein/tumor differentially expressed protein</fullName>
    </submittedName>
</protein>
<dbReference type="InterPro" id="IPR005016">
    <property type="entry name" value="TDE1/TMS"/>
</dbReference>
<keyword evidence="8" id="KW-0732">Signal</keyword>
<organism evidence="9 10">
    <name type="scientific">Delitschia confertaspora ATCC 74209</name>
    <dbReference type="NCBI Taxonomy" id="1513339"/>
    <lineage>
        <taxon>Eukaryota</taxon>
        <taxon>Fungi</taxon>
        <taxon>Dikarya</taxon>
        <taxon>Ascomycota</taxon>
        <taxon>Pezizomycotina</taxon>
        <taxon>Dothideomycetes</taxon>
        <taxon>Pleosporomycetidae</taxon>
        <taxon>Pleosporales</taxon>
        <taxon>Delitschiaceae</taxon>
        <taxon>Delitschia</taxon>
    </lineage>
</organism>
<feature type="transmembrane region" description="Helical" evidence="7">
    <location>
        <begin position="49"/>
        <end position="66"/>
    </location>
</feature>
<dbReference type="Proteomes" id="UP000799536">
    <property type="component" value="Unassembled WGS sequence"/>
</dbReference>
<dbReference type="GO" id="GO:0016020">
    <property type="term" value="C:membrane"/>
    <property type="evidence" value="ECO:0007669"/>
    <property type="project" value="UniProtKB-SubCell"/>
</dbReference>
<dbReference type="PANTHER" id="PTHR10383:SF9">
    <property type="entry name" value="SERINE INCORPORATOR, ISOFORM F"/>
    <property type="match status" value="1"/>
</dbReference>
<keyword evidence="3 7" id="KW-0812">Transmembrane</keyword>
<evidence type="ECO:0000256" key="2">
    <source>
        <dbReference type="ARBA" id="ARBA00006665"/>
    </source>
</evidence>
<dbReference type="AlphaFoldDB" id="A0A9P4JLN6"/>
<sequence>MGAALSLPFLALPSIGTLWGVAASCCGAATCNAVFNSCGKCGNSIATRIAYALILLVNSIISWIMLTDWAMKKLSHLTLDYVDICHGEKCYGYTAVQRINFALGFFHLIMALMLIGVRSSKDGRAPIQNGFWGPKIIAWIAMIIITFFIPDSFFIVWGNYFALIGACLFLLIGLILLVDLAHNWAEYCQEKIEVTESRVWTGLLVGSAVSMYLASFAMTIVMYIFFAHSGCSMNQAAITINLLLLLVASIVSIHPTVQSVNPRAGLAQSAMVAIYCTYLTMSAVGMEPDDKQCNPLIRARGTRRATVIIGAIVTFITVAYTTTRAATYGLALGSQGNSYGSSYSQVATDDYEHGLVTQQPESRREMRQAALRAAVESGSLPASALDDTDSDDEDDDGSSGNPRDDERNATQYNYTLFHIIFFLSTTWVATLLTMSFNEKDVTNDFAPVGRTYWASWAKIVSAWVCYGIYIWSLVAPVMLPDRFDY</sequence>
<feature type="transmembrane region" description="Helical" evidence="7">
    <location>
        <begin position="202"/>
        <end position="226"/>
    </location>
</feature>
<feature type="transmembrane region" description="Helical" evidence="7">
    <location>
        <begin position="136"/>
        <end position="154"/>
    </location>
</feature>
<proteinExistence type="inferred from homology"/>
<dbReference type="EMBL" id="ML994076">
    <property type="protein sequence ID" value="KAF2199429.1"/>
    <property type="molecule type" value="Genomic_DNA"/>
</dbReference>
<evidence type="ECO:0000313" key="9">
    <source>
        <dbReference type="EMBL" id="KAF2199429.1"/>
    </source>
</evidence>
<reference evidence="9" key="1">
    <citation type="journal article" date="2020" name="Stud. Mycol.">
        <title>101 Dothideomycetes genomes: a test case for predicting lifestyles and emergence of pathogens.</title>
        <authorList>
            <person name="Haridas S."/>
            <person name="Albert R."/>
            <person name="Binder M."/>
            <person name="Bloem J."/>
            <person name="Labutti K."/>
            <person name="Salamov A."/>
            <person name="Andreopoulos B."/>
            <person name="Baker S."/>
            <person name="Barry K."/>
            <person name="Bills G."/>
            <person name="Bluhm B."/>
            <person name="Cannon C."/>
            <person name="Castanera R."/>
            <person name="Culley D."/>
            <person name="Daum C."/>
            <person name="Ezra D."/>
            <person name="Gonzalez J."/>
            <person name="Henrissat B."/>
            <person name="Kuo A."/>
            <person name="Liang C."/>
            <person name="Lipzen A."/>
            <person name="Lutzoni F."/>
            <person name="Magnuson J."/>
            <person name="Mondo S."/>
            <person name="Nolan M."/>
            <person name="Ohm R."/>
            <person name="Pangilinan J."/>
            <person name="Park H.-J."/>
            <person name="Ramirez L."/>
            <person name="Alfaro M."/>
            <person name="Sun H."/>
            <person name="Tritt A."/>
            <person name="Yoshinaga Y."/>
            <person name="Zwiers L.-H."/>
            <person name="Turgeon B."/>
            <person name="Goodwin S."/>
            <person name="Spatafora J."/>
            <person name="Crous P."/>
            <person name="Grigoriev I."/>
        </authorList>
    </citation>
    <scope>NUCLEOTIDE SEQUENCE</scope>
    <source>
        <strain evidence="9">ATCC 74209</strain>
    </source>
</reference>
<dbReference type="Pfam" id="PF03348">
    <property type="entry name" value="Serinc"/>
    <property type="match status" value="1"/>
</dbReference>
<evidence type="ECO:0000256" key="3">
    <source>
        <dbReference type="ARBA" id="ARBA00022692"/>
    </source>
</evidence>
<evidence type="ECO:0000256" key="6">
    <source>
        <dbReference type="SAM" id="MobiDB-lite"/>
    </source>
</evidence>
<evidence type="ECO:0000256" key="4">
    <source>
        <dbReference type="ARBA" id="ARBA00022989"/>
    </source>
</evidence>
<keyword evidence="4 7" id="KW-1133">Transmembrane helix</keyword>
<feature type="signal peptide" evidence="8">
    <location>
        <begin position="1"/>
        <end position="23"/>
    </location>
</feature>
<feature type="transmembrane region" description="Helical" evidence="7">
    <location>
        <begin position="161"/>
        <end position="182"/>
    </location>
</feature>
<keyword evidence="5 7" id="KW-0472">Membrane</keyword>
<evidence type="ECO:0000256" key="7">
    <source>
        <dbReference type="SAM" id="Phobius"/>
    </source>
</evidence>
<feature type="chain" id="PRO_5040357900" evidence="8">
    <location>
        <begin position="24"/>
        <end position="485"/>
    </location>
</feature>
<dbReference type="PANTHER" id="PTHR10383">
    <property type="entry name" value="SERINE INCORPORATOR"/>
    <property type="match status" value="1"/>
</dbReference>
<comment type="subcellular location">
    <subcellularLocation>
        <location evidence="1">Membrane</location>
        <topology evidence="1">Multi-pass membrane protein</topology>
    </subcellularLocation>
</comment>
<feature type="transmembrane region" description="Helical" evidence="7">
    <location>
        <begin position="416"/>
        <end position="436"/>
    </location>
</feature>
<name>A0A9P4JLN6_9PLEO</name>
<feature type="transmembrane region" description="Helical" evidence="7">
    <location>
        <begin position="305"/>
        <end position="323"/>
    </location>
</feature>
<feature type="transmembrane region" description="Helical" evidence="7">
    <location>
        <begin position="238"/>
        <end position="257"/>
    </location>
</feature>
<accession>A0A9P4JLN6</accession>
<evidence type="ECO:0000256" key="8">
    <source>
        <dbReference type="SAM" id="SignalP"/>
    </source>
</evidence>
<gene>
    <name evidence="9" type="ORF">GQ43DRAFT_482470</name>
</gene>
<evidence type="ECO:0000256" key="1">
    <source>
        <dbReference type="ARBA" id="ARBA00004141"/>
    </source>
</evidence>
<feature type="region of interest" description="Disordered" evidence="6">
    <location>
        <begin position="375"/>
        <end position="407"/>
    </location>
</feature>